<keyword evidence="5 9" id="KW-1133">Transmembrane helix</keyword>
<evidence type="ECO:0000313" key="10">
    <source>
        <dbReference type="Ensembl" id="ENSSMRP00000017044.1"/>
    </source>
</evidence>
<feature type="region of interest" description="Disordered" evidence="8">
    <location>
        <begin position="267"/>
        <end position="313"/>
    </location>
</feature>
<organism evidence="10 11">
    <name type="scientific">Salvator merianae</name>
    <name type="common">Argentine black and white tegu</name>
    <name type="synonym">Tupinambis merianae</name>
    <dbReference type="NCBI Taxonomy" id="96440"/>
    <lineage>
        <taxon>Eukaryota</taxon>
        <taxon>Metazoa</taxon>
        <taxon>Chordata</taxon>
        <taxon>Craniata</taxon>
        <taxon>Vertebrata</taxon>
        <taxon>Euteleostomi</taxon>
        <taxon>Lepidosauria</taxon>
        <taxon>Squamata</taxon>
        <taxon>Bifurcata</taxon>
        <taxon>Unidentata</taxon>
        <taxon>Episquamata</taxon>
        <taxon>Laterata</taxon>
        <taxon>Teiioidea</taxon>
        <taxon>Teiidae</taxon>
        <taxon>Salvator</taxon>
    </lineage>
</organism>
<evidence type="ECO:0000256" key="6">
    <source>
        <dbReference type="ARBA" id="ARBA00023136"/>
    </source>
</evidence>
<evidence type="ECO:0000256" key="3">
    <source>
        <dbReference type="ARBA" id="ARBA00022692"/>
    </source>
</evidence>
<dbReference type="Ensembl" id="ENSSMRT00000019944.1">
    <property type="protein sequence ID" value="ENSSMRP00000017044.1"/>
    <property type="gene ID" value="ENSSMRG00000013284.1"/>
</dbReference>
<accession>A0A8D0CB70</accession>
<sequence>MTSSSQGLAMHPAASRQRRCTIEAATPISPTAQPDPDHHPTLDSLASRTRLRREAECNRLFYCSPCGRGFGREARGVPSLFMRTWREGGGNLPLAPRVSLATSRTPARPTAASHDCSRPLFSRRKIATRTDERDCANQRTATERPFSPLPLGFSRAMGFGNQLHWAPLGWALLLLFFASCLTAQPGAFGENAGCEIHTNCSSCINITGKSQLNCTWIECNGNKSYCTNEAEEQTNCTAITPGNGTCPGSSINTSTIATPTTVTPAVTANASSSPTNTSSSSVKPTTTSVKPTTTPVNTTFETPATAPPKPSPHKSTFDAASFIGGIVLVLGLQAVIFFLYKFCKSKEQNYHTL</sequence>
<dbReference type="PANTHER" id="PTHR11337:SF12">
    <property type="entry name" value="SIALOMUCIN CORE PROTEIN 24"/>
    <property type="match status" value="1"/>
</dbReference>
<reference evidence="10" key="2">
    <citation type="submission" date="2025-09" db="UniProtKB">
        <authorList>
            <consortium name="Ensembl"/>
        </authorList>
    </citation>
    <scope>IDENTIFICATION</scope>
</reference>
<evidence type="ECO:0000256" key="5">
    <source>
        <dbReference type="ARBA" id="ARBA00022989"/>
    </source>
</evidence>
<feature type="transmembrane region" description="Helical" evidence="9">
    <location>
        <begin position="319"/>
        <end position="340"/>
    </location>
</feature>
<evidence type="ECO:0000256" key="2">
    <source>
        <dbReference type="ARBA" id="ARBA00005341"/>
    </source>
</evidence>
<comment type="subcellular location">
    <subcellularLocation>
        <location evidence="1">Membrane</location>
        <topology evidence="1">Single-pass type I membrane protein</topology>
    </subcellularLocation>
</comment>
<reference evidence="10" key="1">
    <citation type="submission" date="2025-08" db="UniProtKB">
        <authorList>
            <consortium name="Ensembl"/>
        </authorList>
    </citation>
    <scope>IDENTIFICATION</scope>
</reference>
<feature type="compositionally biased region" description="Low complexity" evidence="8">
    <location>
        <begin position="267"/>
        <end position="299"/>
    </location>
</feature>
<evidence type="ECO:0000256" key="7">
    <source>
        <dbReference type="ARBA" id="ARBA00023180"/>
    </source>
</evidence>
<keyword evidence="7" id="KW-0325">Glycoprotein</keyword>
<dbReference type="Proteomes" id="UP000694421">
    <property type="component" value="Unplaced"/>
</dbReference>
<protein>
    <recommendedName>
        <fullName evidence="12">Sialomucin core protein 24</fullName>
    </recommendedName>
</protein>
<name>A0A8D0CB70_SALMN</name>
<dbReference type="GO" id="GO:0016020">
    <property type="term" value="C:membrane"/>
    <property type="evidence" value="ECO:0007669"/>
    <property type="project" value="UniProtKB-SubCell"/>
</dbReference>
<dbReference type="Pfam" id="PF05283">
    <property type="entry name" value="MGC-24"/>
    <property type="match status" value="1"/>
</dbReference>
<proteinExistence type="inferred from homology"/>
<evidence type="ECO:0008006" key="12">
    <source>
        <dbReference type="Google" id="ProtNLM"/>
    </source>
</evidence>
<evidence type="ECO:0000256" key="4">
    <source>
        <dbReference type="ARBA" id="ARBA00022729"/>
    </source>
</evidence>
<evidence type="ECO:0000256" key="9">
    <source>
        <dbReference type="SAM" id="Phobius"/>
    </source>
</evidence>
<comment type="similarity">
    <text evidence="2">Belongs to the CD164 family.</text>
</comment>
<evidence type="ECO:0000256" key="8">
    <source>
        <dbReference type="SAM" id="MobiDB-lite"/>
    </source>
</evidence>
<dbReference type="PANTHER" id="PTHR11337">
    <property type="entry name" value="MUCIN/PORIMIN"/>
    <property type="match status" value="1"/>
</dbReference>
<dbReference type="InterPro" id="IPR007947">
    <property type="entry name" value="CD164_MGC24"/>
</dbReference>
<keyword evidence="4" id="KW-0732">Signal</keyword>
<keyword evidence="3 9" id="KW-0812">Transmembrane</keyword>
<keyword evidence="6 9" id="KW-0472">Membrane</keyword>
<dbReference type="AlphaFoldDB" id="A0A8D0CB70"/>
<evidence type="ECO:0000313" key="11">
    <source>
        <dbReference type="Proteomes" id="UP000694421"/>
    </source>
</evidence>
<evidence type="ECO:0000256" key="1">
    <source>
        <dbReference type="ARBA" id="ARBA00004479"/>
    </source>
</evidence>
<dbReference type="GeneTree" id="ENSGT00530000063929"/>
<dbReference type="GO" id="GO:0031410">
    <property type="term" value="C:cytoplasmic vesicle"/>
    <property type="evidence" value="ECO:0007669"/>
    <property type="project" value="TreeGrafter"/>
</dbReference>
<keyword evidence="11" id="KW-1185">Reference proteome</keyword>